<evidence type="ECO:0000259" key="1">
    <source>
        <dbReference type="Pfam" id="PF17123"/>
    </source>
</evidence>
<proteinExistence type="predicted"/>
<dbReference type="SUPFAM" id="SSF57850">
    <property type="entry name" value="RING/U-box"/>
    <property type="match status" value="1"/>
</dbReference>
<dbReference type="Gene3D" id="3.30.40.10">
    <property type="entry name" value="Zinc/RING finger domain, C3HC4 (zinc finger)"/>
    <property type="match status" value="1"/>
</dbReference>
<dbReference type="InterPro" id="IPR001841">
    <property type="entry name" value="Znf_RING"/>
</dbReference>
<reference evidence="2 3" key="1">
    <citation type="submission" date="2022-03" db="EMBL/GenBank/DDBJ databases">
        <authorList>
            <person name="Nunn A."/>
            <person name="Chopra R."/>
            <person name="Nunn A."/>
            <person name="Contreras Garrido A."/>
        </authorList>
    </citation>
    <scope>NUCLEOTIDE SEQUENCE [LARGE SCALE GENOMIC DNA]</scope>
</reference>
<evidence type="ECO:0000313" key="2">
    <source>
        <dbReference type="EMBL" id="CAH2038397.1"/>
    </source>
</evidence>
<evidence type="ECO:0000313" key="3">
    <source>
        <dbReference type="Proteomes" id="UP000836841"/>
    </source>
</evidence>
<dbReference type="CDD" id="cd16448">
    <property type="entry name" value="RING-H2"/>
    <property type="match status" value="1"/>
</dbReference>
<dbReference type="Pfam" id="PF17123">
    <property type="entry name" value="zf-RING_11"/>
    <property type="match status" value="1"/>
</dbReference>
<dbReference type="Proteomes" id="UP000836841">
    <property type="component" value="Chromosome 1"/>
</dbReference>
<accession>A0AAU9RCJ6</accession>
<protein>
    <recommendedName>
        <fullName evidence="1">RING-type domain-containing protein</fullName>
    </recommendedName>
</protein>
<gene>
    <name evidence="2" type="ORF">TAV2_LOCUS2304</name>
</gene>
<organism evidence="2 3">
    <name type="scientific">Thlaspi arvense</name>
    <name type="common">Field penny-cress</name>
    <dbReference type="NCBI Taxonomy" id="13288"/>
    <lineage>
        <taxon>Eukaryota</taxon>
        <taxon>Viridiplantae</taxon>
        <taxon>Streptophyta</taxon>
        <taxon>Embryophyta</taxon>
        <taxon>Tracheophyta</taxon>
        <taxon>Spermatophyta</taxon>
        <taxon>Magnoliopsida</taxon>
        <taxon>eudicotyledons</taxon>
        <taxon>Gunneridae</taxon>
        <taxon>Pentapetalae</taxon>
        <taxon>rosids</taxon>
        <taxon>malvids</taxon>
        <taxon>Brassicales</taxon>
        <taxon>Brassicaceae</taxon>
        <taxon>Thlaspideae</taxon>
        <taxon>Thlaspi</taxon>
    </lineage>
</organism>
<feature type="domain" description="RING-type" evidence="1">
    <location>
        <begin position="147"/>
        <end position="177"/>
    </location>
</feature>
<keyword evidence="3" id="KW-1185">Reference proteome</keyword>
<dbReference type="InterPro" id="IPR013083">
    <property type="entry name" value="Znf_RING/FYVE/PHD"/>
</dbReference>
<dbReference type="AlphaFoldDB" id="A0AAU9RCJ6"/>
<dbReference type="EMBL" id="OU466857">
    <property type="protein sequence ID" value="CAH2038397.1"/>
    <property type="molecule type" value="Genomic_DNA"/>
</dbReference>
<name>A0AAU9RCJ6_THLAR</name>
<sequence>MDPGLRVDVHELKLSPSEGMENTVMLAFKTITQEIHQDPATGIQTLVDSILDPSPRIIHFSIDSTSHSHICDHLHRLKNCRSLSESLAPLIASAANDSGFGINGFVLMLVLTRTLPRESPVLQRLVCQGTIDGDEELEKLNMETEPCSICLGSLARWKTSVVPTRMPCSHVFHDRCLLKWISNRFKFQGEDLE</sequence>